<reference evidence="14" key="1">
    <citation type="submission" date="2024-03" db="EMBL/GenBank/DDBJ databases">
        <title>Complete genome sequence of Mycoplasma felifaucium Z921 isolated from the trachea of a cheetah.</title>
        <authorList>
            <person name="Spergser J."/>
        </authorList>
    </citation>
    <scope>NUCLEOTIDE SEQUENCE [LARGE SCALE GENOMIC DNA]</scope>
    <source>
        <strain evidence="14">Z921</strain>
    </source>
</reference>
<dbReference type="InterPro" id="IPR014017">
    <property type="entry name" value="DNA_helicase_UvrD-like_C"/>
</dbReference>
<dbReference type="InterPro" id="IPR000212">
    <property type="entry name" value="DNA_helicase_UvrD/REP"/>
</dbReference>
<evidence type="ECO:0000259" key="12">
    <source>
        <dbReference type="PROSITE" id="PS51198"/>
    </source>
</evidence>
<dbReference type="CDD" id="cd17932">
    <property type="entry name" value="DEXQc_UvrD"/>
    <property type="match status" value="1"/>
</dbReference>
<dbReference type="Gene3D" id="1.10.10.160">
    <property type="match status" value="1"/>
</dbReference>
<gene>
    <name evidence="14" type="ORF">WG617_02320</name>
</gene>
<dbReference type="EC" id="5.6.2.4" evidence="9"/>
<dbReference type="SUPFAM" id="SSF52540">
    <property type="entry name" value="P-loop containing nucleoside triphosphate hydrolases"/>
    <property type="match status" value="1"/>
</dbReference>
<dbReference type="RefSeq" id="WP_338822393.1">
    <property type="nucleotide sequence ID" value="NZ_CP148067.1"/>
</dbReference>
<accession>A0ABZ2RP99</accession>
<dbReference type="InterPro" id="IPR014016">
    <property type="entry name" value="UvrD-like_ATP-bd"/>
</dbReference>
<comment type="catalytic activity">
    <reaction evidence="8">
        <text>Couples ATP hydrolysis with the unwinding of duplex DNA by translocating in the 3'-5' direction.</text>
        <dbReference type="EC" id="5.6.2.4"/>
    </reaction>
</comment>
<dbReference type="PANTHER" id="PTHR11070:SF2">
    <property type="entry name" value="ATP-DEPENDENT DNA HELICASE SRS2"/>
    <property type="match status" value="1"/>
</dbReference>
<dbReference type="InterPro" id="IPR027417">
    <property type="entry name" value="P-loop_NTPase"/>
</dbReference>
<comment type="catalytic activity">
    <reaction evidence="10">
        <text>ATP + H2O = ADP + phosphate + H(+)</text>
        <dbReference type="Rhea" id="RHEA:13065"/>
        <dbReference type="ChEBI" id="CHEBI:15377"/>
        <dbReference type="ChEBI" id="CHEBI:15378"/>
        <dbReference type="ChEBI" id="CHEBI:30616"/>
        <dbReference type="ChEBI" id="CHEBI:43474"/>
        <dbReference type="ChEBI" id="CHEBI:456216"/>
        <dbReference type="EC" id="5.6.2.4"/>
    </reaction>
</comment>
<name>A0ABZ2RP99_9BACT</name>
<dbReference type="Gene3D" id="1.10.486.10">
    <property type="entry name" value="PCRA, domain 4"/>
    <property type="match status" value="1"/>
</dbReference>
<evidence type="ECO:0000256" key="7">
    <source>
        <dbReference type="ARBA" id="ARBA00023235"/>
    </source>
</evidence>
<dbReference type="Pfam" id="PF00580">
    <property type="entry name" value="UvrD-helicase"/>
    <property type="match status" value="1"/>
</dbReference>
<dbReference type="Pfam" id="PF13361">
    <property type="entry name" value="UvrD_C"/>
    <property type="match status" value="1"/>
</dbReference>
<evidence type="ECO:0000256" key="9">
    <source>
        <dbReference type="ARBA" id="ARBA00034808"/>
    </source>
</evidence>
<keyword evidence="6" id="KW-0238">DNA-binding</keyword>
<keyword evidence="15" id="KW-1185">Reference proteome</keyword>
<evidence type="ECO:0000313" key="14">
    <source>
        <dbReference type="EMBL" id="WXL28846.1"/>
    </source>
</evidence>
<dbReference type="InterPro" id="IPR013986">
    <property type="entry name" value="DExx_box_DNA_helicase_dom_sf"/>
</dbReference>
<evidence type="ECO:0000256" key="8">
    <source>
        <dbReference type="ARBA" id="ARBA00034617"/>
    </source>
</evidence>
<evidence type="ECO:0000256" key="4">
    <source>
        <dbReference type="ARBA" id="ARBA00022806"/>
    </source>
</evidence>
<dbReference type="Gene3D" id="3.40.50.300">
    <property type="entry name" value="P-loop containing nucleotide triphosphate hydrolases"/>
    <property type="match status" value="2"/>
</dbReference>
<dbReference type="PROSITE" id="PS51198">
    <property type="entry name" value="UVRD_HELICASE_ATP_BIND"/>
    <property type="match status" value="1"/>
</dbReference>
<dbReference type="EMBL" id="CP148067">
    <property type="protein sequence ID" value="WXL28846.1"/>
    <property type="molecule type" value="Genomic_DNA"/>
</dbReference>
<evidence type="ECO:0000256" key="2">
    <source>
        <dbReference type="ARBA" id="ARBA00022741"/>
    </source>
</evidence>
<evidence type="ECO:0000256" key="11">
    <source>
        <dbReference type="PROSITE-ProRule" id="PRU00560"/>
    </source>
</evidence>
<feature type="domain" description="UvrD-like helicase C-terminal" evidence="13">
    <location>
        <begin position="305"/>
        <end position="577"/>
    </location>
</feature>
<evidence type="ECO:0000313" key="15">
    <source>
        <dbReference type="Proteomes" id="UP001477443"/>
    </source>
</evidence>
<evidence type="ECO:0000256" key="10">
    <source>
        <dbReference type="ARBA" id="ARBA00048988"/>
    </source>
</evidence>
<organism evidence="14 15">
    <name type="scientific">Mycoplasmopsis felifaucium</name>
    <dbReference type="NCBI Taxonomy" id="35768"/>
    <lineage>
        <taxon>Bacteria</taxon>
        <taxon>Bacillati</taxon>
        <taxon>Mycoplasmatota</taxon>
        <taxon>Mycoplasmoidales</taxon>
        <taxon>Metamycoplasmataceae</taxon>
        <taxon>Mycoplasmopsis</taxon>
    </lineage>
</organism>
<keyword evidence="4 11" id="KW-0347">Helicase</keyword>
<keyword evidence="3 11" id="KW-0378">Hydrolase</keyword>
<dbReference type="PANTHER" id="PTHR11070">
    <property type="entry name" value="UVRD / RECB / PCRA DNA HELICASE FAMILY MEMBER"/>
    <property type="match status" value="1"/>
</dbReference>
<dbReference type="PROSITE" id="PS51217">
    <property type="entry name" value="UVRD_HELICASE_CTER"/>
    <property type="match status" value="1"/>
</dbReference>
<comment type="similarity">
    <text evidence="1">Belongs to the helicase family. UvrD subfamily.</text>
</comment>
<protein>
    <recommendedName>
        <fullName evidence="9">DNA 3'-5' helicase</fullName>
        <ecNumber evidence="9">5.6.2.4</ecNumber>
    </recommendedName>
</protein>
<evidence type="ECO:0000256" key="1">
    <source>
        <dbReference type="ARBA" id="ARBA00009922"/>
    </source>
</evidence>
<keyword evidence="7" id="KW-0413">Isomerase</keyword>
<evidence type="ECO:0000259" key="13">
    <source>
        <dbReference type="PROSITE" id="PS51217"/>
    </source>
</evidence>
<proteinExistence type="inferred from homology"/>
<evidence type="ECO:0000256" key="6">
    <source>
        <dbReference type="ARBA" id="ARBA00023125"/>
    </source>
</evidence>
<dbReference type="CDD" id="cd18807">
    <property type="entry name" value="SF1_C_UvrD"/>
    <property type="match status" value="1"/>
</dbReference>
<dbReference type="Proteomes" id="UP001477443">
    <property type="component" value="Chromosome"/>
</dbReference>
<evidence type="ECO:0000256" key="3">
    <source>
        <dbReference type="ARBA" id="ARBA00022801"/>
    </source>
</evidence>
<evidence type="ECO:0000256" key="5">
    <source>
        <dbReference type="ARBA" id="ARBA00022840"/>
    </source>
</evidence>
<feature type="binding site" evidence="11">
    <location>
        <begin position="37"/>
        <end position="44"/>
    </location>
    <ligand>
        <name>ATP</name>
        <dbReference type="ChEBI" id="CHEBI:30616"/>
    </ligand>
</feature>
<feature type="domain" description="UvrD-like helicase ATP-binding" evidence="12">
    <location>
        <begin position="16"/>
        <end position="304"/>
    </location>
</feature>
<keyword evidence="5 11" id="KW-0067">ATP-binding</keyword>
<keyword evidence="2 11" id="KW-0547">Nucleotide-binding</keyword>
<sequence>MINESLNIKRENMILDGLNDEQKEALLYFDGPLRIIAGAGSGKTRVLTRKIAYLINILGISPTQILAVTFTNKAANEMAERIKQYTNTKFTKDIPEISTFHSLCAKILRQEAFHVNLKNDFQIIDDIDKKNVLKDVYKKLNIEPVDTNFKNIIRIISWAKNKNYTSDELLYHLEDEIDASFKDNGRHVALIFDEYNKTLKEMKSLDFDDLISKVNELFQTNNDVANKWASMYSYILVDEFQDTSSIQYEIIKVLSSKNAQVTIVGDPDQTIYRFRGANVNLILDFHKDFKDCKTIILNKNYRSTQSILNAANSLIKHNHFRFNKDLVTDREQGLDIEFIHAFSPDAEVRWVVQKINELKKQKIQLKNIAIFYRSNSYSRNFEEQLMNENINYKIFGGEKFYQRKEIKDALAFLRVLYDKNELQLARIINVPPRRIGDQTLQKIYEASNEFGLSLYQTLLKHFKDLPVNMDVKKNIVKFLNCVNKYSVALSSNPINVVLDRFLDEIGYYEYINDDVALKGTGEENIKTLIDGIRSWEEKNTTKSIKDYFEYVSLLSANDSSDESLNYVSLMTVHSAKGLEFDNVFLVGMSEQIFPHYRSGDDSESLEEERRLAYVAITRARNRLFVSDSRGKLFNSETDKQPSRFLKEMGIDVNAYILQKESGEVFEDTEIDDKKIKEWNKKMIPGDVISHTFFGEGTILEVKGDTIVVQFASNNIKVLAKNHMSVRLLKQSDSVK</sequence>